<evidence type="ECO:0000256" key="2">
    <source>
        <dbReference type="ARBA" id="ARBA00022475"/>
    </source>
</evidence>
<evidence type="ECO:0000313" key="10">
    <source>
        <dbReference type="Proteomes" id="UP001501821"/>
    </source>
</evidence>
<dbReference type="RefSeq" id="WP_344774747.1">
    <property type="nucleotide sequence ID" value="NZ_BAABAH010000005.1"/>
</dbReference>
<evidence type="ECO:0000256" key="5">
    <source>
        <dbReference type="ARBA" id="ARBA00023136"/>
    </source>
</evidence>
<sequence length="395" mass="41024">MTTTPPGGSATAPPPPPPPPPPSSDGPRVPWEEMRELGRIRRSLTDRKIAGVGGGIARHLDIDPLVVRVALVVLVLFGGGGILLYGVAWLIVPDDSGDAVVRMDDRSRSVALAVVGVLTALSLVGEMFGGTHFPWPLPVVGVIVIVVLLGRQRRRSWHDGYQVPVPPPTATGTDGATYAGYQPPSPAPRRDPRRRGPILFGLAFTVALLALGVLATIDLAGADLPPSAYPAAVLATCGAFLVLGAFWGRAGGLILVGLLAAFATLVTSVADGFDIGQTDAKPDSAAELHDHYHRDIGQVVVDLTDITDPDALDGRTLDVDASVGQLTVIVPDEGLDVAVRATIGAGGETVLFGDRVSGSADRSYDGGSGADTPQLTIHADLRFGQIQVETEKEAA</sequence>
<feature type="compositionally biased region" description="Low complexity" evidence="6">
    <location>
        <begin position="1"/>
        <end position="11"/>
    </location>
</feature>
<dbReference type="InterPro" id="IPR052027">
    <property type="entry name" value="PspC"/>
</dbReference>
<feature type="compositionally biased region" description="Low complexity" evidence="6">
    <location>
        <begin position="170"/>
        <end position="181"/>
    </location>
</feature>
<organism evidence="9 10">
    <name type="scientific">Nocardioides panacisoli</name>
    <dbReference type="NCBI Taxonomy" id="627624"/>
    <lineage>
        <taxon>Bacteria</taxon>
        <taxon>Bacillati</taxon>
        <taxon>Actinomycetota</taxon>
        <taxon>Actinomycetes</taxon>
        <taxon>Propionibacteriales</taxon>
        <taxon>Nocardioidaceae</taxon>
        <taxon>Nocardioides</taxon>
    </lineage>
</organism>
<feature type="compositionally biased region" description="Pro residues" evidence="6">
    <location>
        <begin position="12"/>
        <end position="24"/>
    </location>
</feature>
<keyword evidence="5 7" id="KW-0472">Membrane</keyword>
<evidence type="ECO:0000256" key="6">
    <source>
        <dbReference type="SAM" id="MobiDB-lite"/>
    </source>
</evidence>
<feature type="transmembrane region" description="Helical" evidence="7">
    <location>
        <begin position="198"/>
        <end position="222"/>
    </location>
</feature>
<feature type="transmembrane region" description="Helical" evidence="7">
    <location>
        <begin position="65"/>
        <end position="90"/>
    </location>
</feature>
<evidence type="ECO:0000259" key="8">
    <source>
        <dbReference type="Pfam" id="PF04024"/>
    </source>
</evidence>
<feature type="region of interest" description="Disordered" evidence="6">
    <location>
        <begin position="160"/>
        <end position="192"/>
    </location>
</feature>
<feature type="transmembrane region" description="Helical" evidence="7">
    <location>
        <begin position="253"/>
        <end position="273"/>
    </location>
</feature>
<evidence type="ECO:0000256" key="4">
    <source>
        <dbReference type="ARBA" id="ARBA00022989"/>
    </source>
</evidence>
<keyword evidence="4 7" id="KW-1133">Transmembrane helix</keyword>
<feature type="region of interest" description="Disordered" evidence="6">
    <location>
        <begin position="1"/>
        <end position="30"/>
    </location>
</feature>
<protein>
    <recommendedName>
        <fullName evidence="8">Phage shock protein PspC N-terminal domain-containing protein</fullName>
    </recommendedName>
</protein>
<dbReference type="EMBL" id="BAABAH010000005">
    <property type="protein sequence ID" value="GAA3817489.1"/>
    <property type="molecule type" value="Genomic_DNA"/>
</dbReference>
<dbReference type="PANTHER" id="PTHR33885">
    <property type="entry name" value="PHAGE SHOCK PROTEIN C"/>
    <property type="match status" value="1"/>
</dbReference>
<keyword evidence="3 7" id="KW-0812">Transmembrane</keyword>
<reference evidence="10" key="1">
    <citation type="journal article" date="2019" name="Int. J. Syst. Evol. Microbiol.">
        <title>The Global Catalogue of Microorganisms (GCM) 10K type strain sequencing project: providing services to taxonomists for standard genome sequencing and annotation.</title>
        <authorList>
            <consortium name="The Broad Institute Genomics Platform"/>
            <consortium name="The Broad Institute Genome Sequencing Center for Infectious Disease"/>
            <person name="Wu L."/>
            <person name="Ma J."/>
        </authorList>
    </citation>
    <scope>NUCLEOTIDE SEQUENCE [LARGE SCALE GENOMIC DNA]</scope>
    <source>
        <strain evidence="10">JCM 16953</strain>
    </source>
</reference>
<dbReference type="PANTHER" id="PTHR33885:SF3">
    <property type="entry name" value="PHAGE SHOCK PROTEIN C"/>
    <property type="match status" value="1"/>
</dbReference>
<keyword evidence="10" id="KW-1185">Reference proteome</keyword>
<evidence type="ECO:0000256" key="1">
    <source>
        <dbReference type="ARBA" id="ARBA00004162"/>
    </source>
</evidence>
<comment type="caution">
    <text evidence="9">The sequence shown here is derived from an EMBL/GenBank/DDBJ whole genome shotgun (WGS) entry which is preliminary data.</text>
</comment>
<keyword evidence="2" id="KW-1003">Cell membrane</keyword>
<dbReference type="SUPFAM" id="SSF101447">
    <property type="entry name" value="Formin homology 2 domain (FH2 domain)"/>
    <property type="match status" value="1"/>
</dbReference>
<dbReference type="Proteomes" id="UP001501821">
    <property type="component" value="Unassembled WGS sequence"/>
</dbReference>
<feature type="transmembrane region" description="Helical" evidence="7">
    <location>
        <begin position="110"/>
        <end position="129"/>
    </location>
</feature>
<feature type="transmembrane region" description="Helical" evidence="7">
    <location>
        <begin position="135"/>
        <end position="151"/>
    </location>
</feature>
<evidence type="ECO:0000256" key="7">
    <source>
        <dbReference type="SAM" id="Phobius"/>
    </source>
</evidence>
<comment type="subcellular location">
    <subcellularLocation>
        <location evidence="1">Cell membrane</location>
        <topology evidence="1">Single-pass membrane protein</topology>
    </subcellularLocation>
</comment>
<evidence type="ECO:0000313" key="9">
    <source>
        <dbReference type="EMBL" id="GAA3817489.1"/>
    </source>
</evidence>
<dbReference type="InterPro" id="IPR007168">
    <property type="entry name" value="Phageshock_PspC_N"/>
</dbReference>
<evidence type="ECO:0000256" key="3">
    <source>
        <dbReference type="ARBA" id="ARBA00022692"/>
    </source>
</evidence>
<accession>A0ABP7IG51</accession>
<proteinExistence type="predicted"/>
<dbReference type="Pfam" id="PF04024">
    <property type="entry name" value="PspC"/>
    <property type="match status" value="1"/>
</dbReference>
<feature type="transmembrane region" description="Helical" evidence="7">
    <location>
        <begin position="228"/>
        <end position="246"/>
    </location>
</feature>
<feature type="domain" description="Phage shock protein PspC N-terminal" evidence="8">
    <location>
        <begin position="39"/>
        <end position="94"/>
    </location>
</feature>
<gene>
    <name evidence="9" type="ORF">GCM10022242_19280</name>
</gene>
<name>A0ABP7IG51_9ACTN</name>